<gene>
    <name evidence="9" type="ORF">GLS_c05310</name>
</gene>
<dbReference type="InterPro" id="IPR011118">
    <property type="entry name" value="Tannase/feruloyl_esterase"/>
</dbReference>
<evidence type="ECO:0000256" key="4">
    <source>
        <dbReference type="ARBA" id="ARBA00022729"/>
    </source>
</evidence>
<evidence type="ECO:0000256" key="1">
    <source>
        <dbReference type="ARBA" id="ARBA00006249"/>
    </source>
</evidence>
<sequence>MISVHEEAMTEQDISPDMKKILLTLTVFLAILSTGTGPLLATSARAADRAALPAVAPVISCDALAHFDLAPSVGAPVHTQKASVLDTPKGGFCKVTGQIAPAISFEVDLPMEHWTQRFLQGGCGGLCGMTRVGVSNAGACAPALNGEFVMAGDDMGHTGPMMGLVQGEFGRDPQKRIDFAYRANHVTALAAKALTAAFYGQAPKYSYFVGCSDGGREALMEAQRFPEDFDGISAGAPAALFTVQNSFYHAWNVRGNQRADGSSILLQGRVGVLHDAVIQHCGTLSGVKDGILEEPRTCHFDPAWVQCPAGQSDTSHCLTAEETQAAVRLYAGATDASGHPYIIGGPLPGSELQWALPATERGTSMSQGIAASAIAYIIPRNVDEKAANLDRFHFDDPSFANMSELAPLYNAENTDLRPFRKHGGRLILWHGLADQSISPLNTIAYYQGVQKEMGVEQTDSFLKFYLLPGVGHCGNGEGFPQVDFLSPLMAWTETGTAPAAICTERTAQGDGPMGPPPGASGKPPAGGQIHMAPMPSQPYARPNATATASRPVYPYPYIAKYVGAGDVNEAQNYRPVKSPVSLPMVFTSHATPLIGPDNQKQYAVRAGKLVVKGAQ</sequence>
<dbReference type="GO" id="GO:0030600">
    <property type="term" value="F:feruloyl esterase activity"/>
    <property type="evidence" value="ECO:0007669"/>
    <property type="project" value="UniProtKB-EC"/>
</dbReference>
<evidence type="ECO:0000256" key="7">
    <source>
        <dbReference type="ARBA" id="ARBA00023157"/>
    </source>
</evidence>
<dbReference type="GO" id="GO:0046872">
    <property type="term" value="F:metal ion binding"/>
    <property type="evidence" value="ECO:0007669"/>
    <property type="project" value="UniProtKB-KW"/>
</dbReference>
<accession>A0A067Z0Z6</accession>
<evidence type="ECO:0000256" key="5">
    <source>
        <dbReference type="ARBA" id="ARBA00022801"/>
    </source>
</evidence>
<reference evidence="9 10" key="1">
    <citation type="journal article" date="2015" name="Appl. Microbiol. Biotechnol.">
        <title>The consequence of an additional NADH dehydrogenase paralog on the growth of Gluconobacter oxydans DSM3504.</title>
        <authorList>
            <person name="Kostner D."/>
            <person name="Luchterhand B."/>
            <person name="Junker A."/>
            <person name="Volland S."/>
            <person name="Daniel R."/>
            <person name="Buchs J."/>
            <person name="Liebl W."/>
            <person name="Ehrenreich A."/>
        </authorList>
    </citation>
    <scope>NUCLEOTIDE SEQUENCE [LARGE SCALE GENOMIC DNA]</scope>
    <source>
        <strain evidence="9">DSM 3504</strain>
    </source>
</reference>
<keyword evidence="3" id="KW-0479">Metal-binding</keyword>
<keyword evidence="2" id="KW-0719">Serine esterase</keyword>
<feature type="region of interest" description="Disordered" evidence="8">
    <location>
        <begin position="506"/>
        <end position="532"/>
    </location>
</feature>
<dbReference type="AlphaFoldDB" id="A0A067Z0Z6"/>
<evidence type="ECO:0000256" key="2">
    <source>
        <dbReference type="ARBA" id="ARBA00022487"/>
    </source>
</evidence>
<dbReference type="SUPFAM" id="SSF53474">
    <property type="entry name" value="alpha/beta-Hydrolases"/>
    <property type="match status" value="1"/>
</dbReference>
<keyword evidence="6" id="KW-0106">Calcium</keyword>
<dbReference type="EC" id="3.1.1.73" evidence="9"/>
<name>A0A067Z0Z6_GLUOY</name>
<keyword evidence="5 9" id="KW-0378">Hydrolase</keyword>
<keyword evidence="4" id="KW-0732">Signal</keyword>
<dbReference type="InterPro" id="IPR029058">
    <property type="entry name" value="AB_hydrolase_fold"/>
</dbReference>
<dbReference type="PANTHER" id="PTHR33938">
    <property type="entry name" value="FERULOYL ESTERASE B-RELATED"/>
    <property type="match status" value="1"/>
</dbReference>
<dbReference type="Pfam" id="PF07519">
    <property type="entry name" value="Tannase"/>
    <property type="match status" value="1"/>
</dbReference>
<organism evidence="9 10">
    <name type="scientific">Gluconobacter oxydans DSM 3504</name>
    <dbReference type="NCBI Taxonomy" id="1288313"/>
    <lineage>
        <taxon>Bacteria</taxon>
        <taxon>Pseudomonadati</taxon>
        <taxon>Pseudomonadota</taxon>
        <taxon>Alphaproteobacteria</taxon>
        <taxon>Acetobacterales</taxon>
        <taxon>Acetobacteraceae</taxon>
        <taxon>Gluconobacter</taxon>
    </lineage>
</organism>
<dbReference type="EMBL" id="CP004373">
    <property type="protein sequence ID" value="AHK70446.1"/>
    <property type="molecule type" value="Genomic_DNA"/>
</dbReference>
<dbReference type="HOGENOM" id="CLU_014819_4_1_5"/>
<evidence type="ECO:0000313" key="10">
    <source>
        <dbReference type="Proteomes" id="UP000031656"/>
    </source>
</evidence>
<evidence type="ECO:0000256" key="8">
    <source>
        <dbReference type="SAM" id="MobiDB-lite"/>
    </source>
</evidence>
<dbReference type="Proteomes" id="UP000031656">
    <property type="component" value="Chromosome"/>
</dbReference>
<evidence type="ECO:0000256" key="6">
    <source>
        <dbReference type="ARBA" id="ARBA00022837"/>
    </source>
</evidence>
<keyword evidence="7" id="KW-1015">Disulfide bond</keyword>
<proteinExistence type="inferred from homology"/>
<protein>
    <submittedName>
        <fullName evidence="9">Tannase/feruloyl esterase</fullName>
        <ecNumber evidence="9">3.1.1.73</ecNumber>
    </submittedName>
</protein>
<evidence type="ECO:0000313" key="9">
    <source>
        <dbReference type="EMBL" id="AHK70446.1"/>
    </source>
</evidence>
<comment type="similarity">
    <text evidence="1">Belongs to the tannase family.</text>
</comment>
<dbReference type="KEGG" id="goy:GLS_c05310"/>
<dbReference type="PANTHER" id="PTHR33938:SF15">
    <property type="entry name" value="FERULOYL ESTERASE B-RELATED"/>
    <property type="match status" value="1"/>
</dbReference>
<evidence type="ECO:0000256" key="3">
    <source>
        <dbReference type="ARBA" id="ARBA00022723"/>
    </source>
</evidence>